<organism evidence="4 6">
    <name type="scientific">Leptospira perolatii</name>
    <dbReference type="NCBI Taxonomy" id="2023191"/>
    <lineage>
        <taxon>Bacteria</taxon>
        <taxon>Pseudomonadati</taxon>
        <taxon>Spirochaetota</taxon>
        <taxon>Spirochaetia</taxon>
        <taxon>Leptospirales</taxon>
        <taxon>Leptospiraceae</taxon>
        <taxon>Leptospira</taxon>
    </lineage>
</organism>
<dbReference type="EMBL" id="NPDY01000022">
    <property type="protein sequence ID" value="PJZ68460.1"/>
    <property type="molecule type" value="Genomic_DNA"/>
</dbReference>
<dbReference type="InterPro" id="IPR016187">
    <property type="entry name" value="CTDL_fold"/>
</dbReference>
<keyword evidence="5" id="KW-1185">Reference proteome</keyword>
<evidence type="ECO:0000313" key="5">
    <source>
        <dbReference type="Proteomes" id="UP000231962"/>
    </source>
</evidence>
<keyword evidence="1" id="KW-1133">Transmembrane helix</keyword>
<keyword evidence="1" id="KW-0472">Membrane</keyword>
<proteinExistence type="predicted"/>
<comment type="caution">
    <text evidence="4">The sequence shown here is derived from an EMBL/GenBank/DDBJ whole genome shotgun (WGS) entry which is preliminary data.</text>
</comment>
<evidence type="ECO:0000313" key="3">
    <source>
        <dbReference type="EMBL" id="PJZ68460.1"/>
    </source>
</evidence>
<evidence type="ECO:0000313" key="6">
    <source>
        <dbReference type="Proteomes" id="UP000231990"/>
    </source>
</evidence>
<dbReference type="Proteomes" id="UP000231962">
    <property type="component" value="Unassembled WGS sequence"/>
</dbReference>
<dbReference type="InterPro" id="IPR016186">
    <property type="entry name" value="C-type_lectin-like/link_sf"/>
</dbReference>
<dbReference type="EMBL" id="NPDZ01000016">
    <property type="protein sequence ID" value="PJZ71912.1"/>
    <property type="molecule type" value="Genomic_DNA"/>
</dbReference>
<evidence type="ECO:0000256" key="1">
    <source>
        <dbReference type="SAM" id="Phobius"/>
    </source>
</evidence>
<feature type="domain" description="DUF1554" evidence="2">
    <location>
        <begin position="104"/>
        <end position="245"/>
    </location>
</feature>
<keyword evidence="1" id="KW-0812">Transmembrane</keyword>
<feature type="transmembrane region" description="Helical" evidence="1">
    <location>
        <begin position="12"/>
        <end position="32"/>
    </location>
</feature>
<sequence>MKLSHKKTDVSGLGNLLFLHNISKFLSIGIFFSTKKKELRRRNVSSGGFLGSLKLFILTLIVVSCSKPFPSGDEAILLLNPNFLGAIADPALSYKYIFVTVTPRTGGLSGVAGADGICATEKDTNFATYPGIGTDYQALVVGTGRVACTTAFCSGGSAENSGWPLLPSTAYYLNYPAPVRVFLTGTHGIPGTTPGVSGFPLDQPFSSNGALQWWTGLAADWTSSPGEDCSTWGDGTGGSFGQLGTGGFTNDQAINSTFSSACNTSPVQLLCVRK</sequence>
<gene>
    <name evidence="3" type="ORF">CH360_16095</name>
    <name evidence="4" type="ORF">CH373_16905</name>
</gene>
<name>A0A2M9ZIR8_9LEPT</name>
<dbReference type="AlphaFoldDB" id="A0A2M9ZIR8"/>
<protein>
    <recommendedName>
        <fullName evidence="2">DUF1554 domain-containing protein</fullName>
    </recommendedName>
</protein>
<reference evidence="5 6" key="1">
    <citation type="submission" date="2017-07" db="EMBL/GenBank/DDBJ databases">
        <title>Leptospira spp. isolated from tropical soils.</title>
        <authorList>
            <person name="Thibeaux R."/>
            <person name="Iraola G."/>
            <person name="Ferres I."/>
            <person name="Bierque E."/>
            <person name="Girault D."/>
            <person name="Soupe-Gilbert M.-E."/>
            <person name="Picardeau M."/>
            <person name="Goarant C."/>
        </authorList>
    </citation>
    <scope>NUCLEOTIDE SEQUENCE [LARGE SCALE GENOMIC DNA]</scope>
    <source>
        <strain evidence="4 6">FH1-B-B1</strain>
        <strain evidence="3 5">FH1-B-C1</strain>
    </source>
</reference>
<dbReference type="OrthoDB" id="343447at2"/>
<dbReference type="SUPFAM" id="SSF56436">
    <property type="entry name" value="C-type lectin-like"/>
    <property type="match status" value="1"/>
</dbReference>
<dbReference type="Pfam" id="PF07588">
    <property type="entry name" value="DUF1554"/>
    <property type="match status" value="1"/>
</dbReference>
<evidence type="ECO:0000313" key="4">
    <source>
        <dbReference type="EMBL" id="PJZ71912.1"/>
    </source>
</evidence>
<accession>A0A2M9ZIR8</accession>
<dbReference type="InterPro" id="IPR011448">
    <property type="entry name" value="DUF1554"/>
</dbReference>
<dbReference type="Proteomes" id="UP000231990">
    <property type="component" value="Unassembled WGS sequence"/>
</dbReference>
<evidence type="ECO:0000259" key="2">
    <source>
        <dbReference type="Pfam" id="PF07588"/>
    </source>
</evidence>
<feature type="transmembrane region" description="Helical" evidence="1">
    <location>
        <begin position="44"/>
        <end position="63"/>
    </location>
</feature>
<dbReference type="Gene3D" id="3.10.100.10">
    <property type="entry name" value="Mannose-Binding Protein A, subunit A"/>
    <property type="match status" value="1"/>
</dbReference>
<dbReference type="RefSeq" id="WP_100715085.1">
    <property type="nucleotide sequence ID" value="NZ_NPDY01000022.1"/>
</dbReference>